<dbReference type="InterPro" id="IPR042197">
    <property type="entry name" value="Apaf_helical"/>
</dbReference>
<evidence type="ECO:0000256" key="2">
    <source>
        <dbReference type="ARBA" id="ARBA00022821"/>
    </source>
</evidence>
<dbReference type="Proteomes" id="UP000806378">
    <property type="component" value="Unassembled WGS sequence"/>
</dbReference>
<sequence length="831" mass="94956">MRELHHRHAHRLFSKHAFKMDSPPHDYDDISCDIICKAGGLPLALEVIGSSLYCKSKRFWKDTLKKLNLVPKQDVLDKLKISFEMLEDAQREIFLDIACYFIGEERSHPHYMWKALDFFPRSDIIVLTHMSLIKIVDDRLMMHDLLRDLGREIVRLEDLKVPEKRSRLWCPKVAMDIVRTRKGTENIIALKLTGLSKEHNFTSDEFSRLPSLRFLELEGGNLVGDFKNLLSSLRWLSWHCCPSELQAVNLCLWNLIVLKLFDSDIPENWNGWGPFLVNHDLKVIYLMRCHLSTTPNFSTCLNLKILVLDGHCPKSLQIGSSIRKLERLKHLEIIAAQVQPSRLSIGLHFNLFAMPSAICDLKCLSSLKLEGQCMQELHPSMGEMVGLTCLSLKGCHRLRKLPESIGKLRSLLLLNLLYTRIKELPDSIGDLKKLEEMNLGFTQMRELPNSIGGLKSLLILNLQRTKVMELPASIGYLKRLECLYMTGSKIKELPKAIGMLENLKVLESRNCKNLDGEIPSEIGRVSFLEVLDVSGSKVSRVPTTINQLSHLQELRFGDCHKLERLPELPASLKILCFGAGTALGTPGQTLSKGIGKSAKLEDWNITWPPQLWALSIYCDDPRSLTRLPSSLSLLELRDVQSPIKQPFFSNLRYLKHLSRLTLFRCWLEEIEFDQLENLHRLNVAESESLVRLSGLSNLGKLEELTVRSCSRLMEIQDLEELPSLKELLIRKCSSIKQLPDLSKLYKLRTLHLFNCESLQYLPDVPNTCHPYVHGCPMLGESSDDGSELCVRFTQTTRLEERKELKQLEAASSVSAPRLHRKGLLIYQNLEE</sequence>
<evidence type="ECO:0000313" key="6">
    <source>
        <dbReference type="Proteomes" id="UP000806378"/>
    </source>
</evidence>
<dbReference type="InterPro" id="IPR044974">
    <property type="entry name" value="Disease_R_plants"/>
</dbReference>
<name>A0A8T0CLA5_CORYI</name>
<dbReference type="Gramene" id="rna-gnl|WGS:JABURB|Cocit.L1920.1">
    <property type="protein sequence ID" value="cds-KAF7848471.1"/>
    <property type="gene ID" value="gene-BT93_L1920"/>
</dbReference>
<dbReference type="SUPFAM" id="SSF52540">
    <property type="entry name" value="P-loop containing nucleoside triphosphate hydrolases"/>
    <property type="match status" value="1"/>
</dbReference>
<dbReference type="OrthoDB" id="1660200at2759"/>
<proteinExistence type="predicted"/>
<feature type="domain" description="Disease resistance R13L4/SHOC-2-like LRR" evidence="4">
    <location>
        <begin position="438"/>
        <end position="511"/>
    </location>
</feature>
<dbReference type="Pfam" id="PF23598">
    <property type="entry name" value="LRR_14"/>
    <property type="match status" value="1"/>
</dbReference>
<keyword evidence="2" id="KW-0611">Plant defense</keyword>
<dbReference type="Gene3D" id="3.80.10.10">
    <property type="entry name" value="Ribonuclease Inhibitor"/>
    <property type="match status" value="3"/>
</dbReference>
<dbReference type="EMBL" id="MU090107">
    <property type="protein sequence ID" value="KAF7848471.1"/>
    <property type="molecule type" value="Genomic_DNA"/>
</dbReference>
<keyword evidence="1" id="KW-0677">Repeat</keyword>
<dbReference type="InterPro" id="IPR058192">
    <property type="entry name" value="WHD_ROQ1-like"/>
</dbReference>
<accession>A0A8T0CLA5</accession>
<comment type="caution">
    <text evidence="5">The sequence shown here is derived from an EMBL/GenBank/DDBJ whole genome shotgun (WGS) entry which is preliminary data.</text>
</comment>
<evidence type="ECO:0000256" key="1">
    <source>
        <dbReference type="ARBA" id="ARBA00022737"/>
    </source>
</evidence>
<dbReference type="Pfam" id="PF23282">
    <property type="entry name" value="WHD_ROQ1"/>
    <property type="match status" value="1"/>
</dbReference>
<dbReference type="SUPFAM" id="SSF52058">
    <property type="entry name" value="L domain-like"/>
    <property type="match status" value="3"/>
</dbReference>
<reference evidence="5" key="1">
    <citation type="submission" date="2020-05" db="EMBL/GenBank/DDBJ databases">
        <title>WGS assembly of Corymbia citriodora subspecies variegata.</title>
        <authorList>
            <person name="Barry K."/>
            <person name="Hundley H."/>
            <person name="Shu S."/>
            <person name="Jenkins J."/>
            <person name="Grimwood J."/>
            <person name="Baten A."/>
        </authorList>
    </citation>
    <scope>NUCLEOTIDE SEQUENCE</scope>
    <source>
        <strain evidence="5">CV2-018</strain>
    </source>
</reference>
<dbReference type="GO" id="GO:0006952">
    <property type="term" value="P:defense response"/>
    <property type="evidence" value="ECO:0007669"/>
    <property type="project" value="UniProtKB-KW"/>
</dbReference>
<protein>
    <recommendedName>
        <fullName evidence="7">NB-ARC domain-containing protein</fullName>
    </recommendedName>
</protein>
<keyword evidence="6" id="KW-1185">Reference proteome</keyword>
<evidence type="ECO:0008006" key="7">
    <source>
        <dbReference type="Google" id="ProtNLM"/>
    </source>
</evidence>
<evidence type="ECO:0000259" key="4">
    <source>
        <dbReference type="Pfam" id="PF23598"/>
    </source>
</evidence>
<dbReference type="GO" id="GO:0043531">
    <property type="term" value="F:ADP binding"/>
    <property type="evidence" value="ECO:0007669"/>
    <property type="project" value="InterPro"/>
</dbReference>
<dbReference type="PANTHER" id="PTHR11017">
    <property type="entry name" value="LEUCINE-RICH REPEAT-CONTAINING PROTEIN"/>
    <property type="match status" value="1"/>
</dbReference>
<evidence type="ECO:0000259" key="3">
    <source>
        <dbReference type="Pfam" id="PF23282"/>
    </source>
</evidence>
<dbReference type="InterPro" id="IPR055414">
    <property type="entry name" value="LRR_R13L4/SHOC2-like"/>
</dbReference>
<dbReference type="PRINTS" id="PR00364">
    <property type="entry name" value="DISEASERSIST"/>
</dbReference>
<dbReference type="AlphaFoldDB" id="A0A8T0CLA5"/>
<dbReference type="GO" id="GO:0051707">
    <property type="term" value="P:response to other organism"/>
    <property type="evidence" value="ECO:0007669"/>
    <property type="project" value="UniProtKB-ARBA"/>
</dbReference>
<feature type="domain" description="Disease resistance protein Roq1-like winged-helix" evidence="3">
    <location>
        <begin position="89"/>
        <end position="155"/>
    </location>
</feature>
<evidence type="ECO:0000313" key="5">
    <source>
        <dbReference type="EMBL" id="KAF7848471.1"/>
    </source>
</evidence>
<dbReference type="InterPro" id="IPR027417">
    <property type="entry name" value="P-loop_NTPase"/>
</dbReference>
<dbReference type="InterPro" id="IPR032675">
    <property type="entry name" value="LRR_dom_sf"/>
</dbReference>
<organism evidence="5 6">
    <name type="scientific">Corymbia citriodora subsp. variegata</name>
    <dbReference type="NCBI Taxonomy" id="360336"/>
    <lineage>
        <taxon>Eukaryota</taxon>
        <taxon>Viridiplantae</taxon>
        <taxon>Streptophyta</taxon>
        <taxon>Embryophyta</taxon>
        <taxon>Tracheophyta</taxon>
        <taxon>Spermatophyta</taxon>
        <taxon>Magnoliopsida</taxon>
        <taxon>eudicotyledons</taxon>
        <taxon>Gunneridae</taxon>
        <taxon>Pentapetalae</taxon>
        <taxon>rosids</taxon>
        <taxon>malvids</taxon>
        <taxon>Myrtales</taxon>
        <taxon>Myrtaceae</taxon>
        <taxon>Myrtoideae</taxon>
        <taxon>Eucalypteae</taxon>
        <taxon>Corymbia</taxon>
    </lineage>
</organism>
<dbReference type="PANTHER" id="PTHR11017:SF570">
    <property type="entry name" value="DISEASE RESISTANCE PROTEIN (TIR-NBS CLASS)-RELATED"/>
    <property type="match status" value="1"/>
</dbReference>
<gene>
    <name evidence="5" type="ORF">BT93_L1920</name>
</gene>
<dbReference type="Gene3D" id="1.10.8.430">
    <property type="entry name" value="Helical domain of apoptotic protease-activating factors"/>
    <property type="match status" value="1"/>
</dbReference>